<sequence>MIHAIRLHNNLVQRPTAEGHKTSGRRPAIGARSPRNVCIELAYKKVRPNKLMVRPENKKMKCGHNRNVQRSTNDIDVQGKIISFFRFHLDKVWTTIDQGTRFVVGVPFITSSRCCCHDYRYPGPTAKTETHDETNDGDDDVDGWIGPIFLSLVYSDPKQALSVSFGWLPWPRWGWVGQRIDL</sequence>
<proteinExistence type="predicted"/>
<reference evidence="2" key="1">
    <citation type="submission" date="2016-04" db="EMBL/GenBank/DDBJ databases">
        <authorList>
            <person name="Evans L.H."/>
            <person name="Alamgir A."/>
            <person name="Owens N."/>
            <person name="Weber N.D."/>
            <person name="Virtaneva K."/>
            <person name="Barbian K."/>
            <person name="Babar A."/>
            <person name="Rosenke K."/>
        </authorList>
    </citation>
    <scope>NUCLEOTIDE SEQUENCE [LARGE SCALE GENOMIC DNA]</scope>
    <source>
        <strain evidence="2">CBS 101.48</strain>
    </source>
</reference>
<gene>
    <name evidence="2" type="primary">ABSGL_03337.1 scaffold 4426</name>
</gene>
<dbReference type="AlphaFoldDB" id="A0A168M1S8"/>
<evidence type="ECO:0000313" key="3">
    <source>
        <dbReference type="Proteomes" id="UP000078561"/>
    </source>
</evidence>
<protein>
    <submittedName>
        <fullName evidence="2">Uncharacterized protein</fullName>
    </submittedName>
</protein>
<feature type="region of interest" description="Disordered" evidence="1">
    <location>
        <begin position="1"/>
        <end position="29"/>
    </location>
</feature>
<organism evidence="2">
    <name type="scientific">Absidia glauca</name>
    <name type="common">Pin mould</name>
    <dbReference type="NCBI Taxonomy" id="4829"/>
    <lineage>
        <taxon>Eukaryota</taxon>
        <taxon>Fungi</taxon>
        <taxon>Fungi incertae sedis</taxon>
        <taxon>Mucoromycota</taxon>
        <taxon>Mucoromycotina</taxon>
        <taxon>Mucoromycetes</taxon>
        <taxon>Mucorales</taxon>
        <taxon>Cunninghamellaceae</taxon>
        <taxon>Absidia</taxon>
    </lineage>
</organism>
<name>A0A168M1S8_ABSGL</name>
<evidence type="ECO:0000256" key="1">
    <source>
        <dbReference type="SAM" id="MobiDB-lite"/>
    </source>
</evidence>
<dbReference type="EMBL" id="LT551959">
    <property type="protein sequence ID" value="SAL97821.1"/>
    <property type="molecule type" value="Genomic_DNA"/>
</dbReference>
<evidence type="ECO:0000313" key="2">
    <source>
        <dbReference type="EMBL" id="SAL97821.1"/>
    </source>
</evidence>
<dbReference type="Proteomes" id="UP000078561">
    <property type="component" value="Unassembled WGS sequence"/>
</dbReference>
<accession>A0A168M1S8</accession>
<dbReference type="InParanoid" id="A0A168M1S8"/>
<keyword evidence="3" id="KW-1185">Reference proteome</keyword>